<dbReference type="Gene3D" id="3.30.460.10">
    <property type="entry name" value="Beta Polymerase, domain 2"/>
    <property type="match status" value="1"/>
</dbReference>
<dbReference type="NCBIfam" id="NF047752">
    <property type="entry name" value="MntA_antitoxin"/>
    <property type="match status" value="1"/>
</dbReference>
<dbReference type="PANTHER" id="PTHR43852:SF3">
    <property type="entry name" value="NUCLEOTIDYLTRANSFERASE"/>
    <property type="match status" value="1"/>
</dbReference>
<dbReference type="Pfam" id="PF18765">
    <property type="entry name" value="Polbeta"/>
    <property type="match status" value="1"/>
</dbReference>
<reference evidence="2 3" key="1">
    <citation type="submission" date="2019-08" db="EMBL/GenBank/DDBJ databases">
        <title>Microbe sample from Colwellia echini.</title>
        <authorList>
            <person name="Christiansen L."/>
            <person name="Pathiraja D."/>
            <person name="Schultz-Johansen M."/>
            <person name="Choi I.-G."/>
            <person name="Stougaard P."/>
        </authorList>
    </citation>
    <scope>NUCLEOTIDE SEQUENCE [LARGE SCALE GENOMIC DNA]</scope>
    <source>
        <strain evidence="2 3">A3</strain>
    </source>
</reference>
<keyword evidence="3" id="KW-1185">Reference proteome</keyword>
<dbReference type="CDD" id="cd05403">
    <property type="entry name" value="NT_KNTase_like"/>
    <property type="match status" value="1"/>
</dbReference>
<evidence type="ECO:0000259" key="1">
    <source>
        <dbReference type="Pfam" id="PF18765"/>
    </source>
</evidence>
<dbReference type="Proteomes" id="UP000815846">
    <property type="component" value="Unassembled WGS sequence"/>
</dbReference>
<dbReference type="EMBL" id="PJAI02000011">
    <property type="protein sequence ID" value="TYK65336.1"/>
    <property type="molecule type" value="Genomic_DNA"/>
</dbReference>
<dbReference type="InterPro" id="IPR041633">
    <property type="entry name" value="Polbeta"/>
</dbReference>
<evidence type="ECO:0000313" key="3">
    <source>
        <dbReference type="Proteomes" id="UP000815846"/>
    </source>
</evidence>
<feature type="domain" description="Polymerase beta nucleotidyltransferase" evidence="1">
    <location>
        <begin position="11"/>
        <end position="107"/>
    </location>
</feature>
<protein>
    <submittedName>
        <fullName evidence="2">Nucleotidyltransferase domain-containing protein</fullName>
    </submittedName>
</protein>
<comment type="caution">
    <text evidence="2">The sequence shown here is derived from an EMBL/GenBank/DDBJ whole genome shotgun (WGS) entry which is preliminary data.</text>
</comment>
<proteinExistence type="predicted"/>
<sequence length="130" mass="15099">MQNINDILDSIVKHAKSNKDIEVIWLYGSQAKGTAHEHSDIDIGIAFNNFKLSDLDRKLRPHELSLIWSEQLNLPEGKLSIVDINTIPVYLAFNVVEYGSVIYSKNKSREFKEIQRIYSQFEFETIEQQE</sequence>
<dbReference type="PANTHER" id="PTHR43852">
    <property type="entry name" value="NUCLEOTIDYLTRANSFERASE"/>
    <property type="match status" value="1"/>
</dbReference>
<dbReference type="InterPro" id="IPR043519">
    <property type="entry name" value="NT_sf"/>
</dbReference>
<evidence type="ECO:0000313" key="2">
    <source>
        <dbReference type="EMBL" id="TYK65336.1"/>
    </source>
</evidence>
<dbReference type="InterPro" id="IPR052930">
    <property type="entry name" value="TA_antitoxin_MntA"/>
</dbReference>
<organism evidence="2 3">
    <name type="scientific">Colwellia echini</name>
    <dbReference type="NCBI Taxonomy" id="1982103"/>
    <lineage>
        <taxon>Bacteria</taxon>
        <taxon>Pseudomonadati</taxon>
        <taxon>Pseudomonadota</taxon>
        <taxon>Gammaproteobacteria</taxon>
        <taxon>Alteromonadales</taxon>
        <taxon>Colwelliaceae</taxon>
        <taxon>Colwellia</taxon>
    </lineage>
</organism>
<gene>
    <name evidence="2" type="ORF">CWS31_010735</name>
</gene>
<dbReference type="SUPFAM" id="SSF81301">
    <property type="entry name" value="Nucleotidyltransferase"/>
    <property type="match status" value="1"/>
</dbReference>
<accession>A0ABY3MW10</accession>
<dbReference type="RefSeq" id="WP_101345391.1">
    <property type="nucleotide sequence ID" value="NZ_PJAI02000011.1"/>
</dbReference>
<name>A0ABY3MW10_9GAMM</name>